<organism evidence="1 2">
    <name type="scientific">Bradyrhizobium yuanmingense</name>
    <dbReference type="NCBI Taxonomy" id="108015"/>
    <lineage>
        <taxon>Bacteria</taxon>
        <taxon>Pseudomonadati</taxon>
        <taxon>Pseudomonadota</taxon>
        <taxon>Alphaproteobacteria</taxon>
        <taxon>Hyphomicrobiales</taxon>
        <taxon>Nitrobacteraceae</taxon>
        <taxon>Bradyrhizobium</taxon>
    </lineage>
</organism>
<evidence type="ECO:0000313" key="2">
    <source>
        <dbReference type="Proteomes" id="UP000183174"/>
    </source>
</evidence>
<protein>
    <submittedName>
        <fullName evidence="1">Uncharacterized protein</fullName>
    </submittedName>
</protein>
<dbReference type="Proteomes" id="UP000183174">
    <property type="component" value="Unassembled WGS sequence"/>
</dbReference>
<dbReference type="EMBL" id="FMAE01000034">
    <property type="protein sequence ID" value="SCB52510.1"/>
    <property type="molecule type" value="Genomic_DNA"/>
</dbReference>
<sequence length="43" mass="4846">MNLSIVFTLLKQKMIFDVLRNEPRTLWGSDGLLILASAQMAPI</sequence>
<proteinExistence type="predicted"/>
<reference evidence="1 2" key="1">
    <citation type="submission" date="2016-08" db="EMBL/GenBank/DDBJ databases">
        <authorList>
            <person name="Seilhamer J.J."/>
        </authorList>
    </citation>
    <scope>NUCLEOTIDE SEQUENCE [LARGE SCALE GENOMIC DNA]</scope>
    <source>
        <strain evidence="1 2">CCBAU 10071</strain>
    </source>
</reference>
<evidence type="ECO:0000313" key="1">
    <source>
        <dbReference type="EMBL" id="SCB52510.1"/>
    </source>
</evidence>
<accession>A0A1C3XJS1</accession>
<gene>
    <name evidence="1" type="ORF">GA0061099_10342</name>
</gene>
<dbReference type="AlphaFoldDB" id="A0A1C3XJS1"/>
<name>A0A1C3XJS1_9BRAD</name>